<accession>A0ABX0KQX6</accession>
<name>A0ABX0KQX6_9NEIS</name>
<reference evidence="1 2" key="1">
    <citation type="submission" date="2020-03" db="EMBL/GenBank/DDBJ databases">
        <title>Draft genome sequence of environmentally isolated violet-colored cultures.</title>
        <authorList>
            <person name="Wilson H.S."/>
        </authorList>
    </citation>
    <scope>NUCLEOTIDE SEQUENCE [LARGE SCALE GENOMIC DNA]</scope>
    <source>
        <strain evidence="1 2">HSC-16F04</strain>
    </source>
</reference>
<protein>
    <submittedName>
        <fullName evidence="1">Uncharacterized protein</fullName>
    </submittedName>
</protein>
<dbReference type="RefSeq" id="WP_166824757.1">
    <property type="nucleotide sequence ID" value="NZ_JAAOLX010000004.1"/>
</dbReference>
<dbReference type="EMBL" id="JAAOLX010000004">
    <property type="protein sequence ID" value="NHQ86211.1"/>
    <property type="molecule type" value="Genomic_DNA"/>
</dbReference>
<dbReference type="Proteomes" id="UP000712570">
    <property type="component" value="Unassembled WGS sequence"/>
</dbReference>
<proteinExistence type="predicted"/>
<sequence length="181" mass="20531">MPKLKHYQIQQIINKKSQSDKIAETKNRLRSKLETTRFPRANCYGYALHLDYVLTPGAVNNNEIDWDNMHVIDATRIKELMDACIADGLSSLNIGTYKIAVFINQYQAGGLDYHFYRQDPDSSWSHKLGNTGKIMMQLPCPKITNACLVGVTDHLGHTITQQAFCGYLYMNPAINAETFDL</sequence>
<keyword evidence="2" id="KW-1185">Reference proteome</keyword>
<comment type="caution">
    <text evidence="1">The sequence shown here is derived from an EMBL/GenBank/DDBJ whole genome shotgun (WGS) entry which is preliminary data.</text>
</comment>
<evidence type="ECO:0000313" key="2">
    <source>
        <dbReference type="Proteomes" id="UP000712570"/>
    </source>
</evidence>
<organism evidence="1 2">
    <name type="scientific">Iodobacter violaceini</name>
    <dbReference type="NCBI Taxonomy" id="3044271"/>
    <lineage>
        <taxon>Bacteria</taxon>
        <taxon>Pseudomonadati</taxon>
        <taxon>Pseudomonadota</taxon>
        <taxon>Betaproteobacteria</taxon>
        <taxon>Neisseriales</taxon>
        <taxon>Chitinibacteraceae</taxon>
        <taxon>Iodobacter</taxon>
    </lineage>
</organism>
<evidence type="ECO:0000313" key="1">
    <source>
        <dbReference type="EMBL" id="NHQ86211.1"/>
    </source>
</evidence>
<gene>
    <name evidence="1" type="ORF">HA050_08790</name>
</gene>